<feature type="non-terminal residue" evidence="4">
    <location>
        <position position="1"/>
    </location>
</feature>
<dbReference type="OMA" id="AREHINT"/>
<sequence length="458" mass="50435">AFKTITSAHLTSSNASIRIAGSSELLAHSLENRRSAEELESSLIDHDSGLEVLQNKMAVTPNLTPVINKICSGVRSEVCTPRECVGNLCPHPNATGCGPGLSCGGILALSSSSIQTARKTTQEFHNLNIQLQETEQMIRAAEMASSKIQTNAQNLRNQMSTVRTQIEADIQRIQQFIRQVRNFLSDPDTDATTIQQVSNYILSLRLPTDTGTILSKVTEIQNLIAKLQCPDSIIAQTAGDIAKAKQLQQEAEEARNQASTIEGNVDDVLQKLKQASTALQEAEHTIHASAFPLQRIQSRLDEIQTILTPAQENVRDITNQLDSFTERLAQLQHKASQNQLLAADAQQQATEASKQAKSTQQVFEQLKGKYTELKRQATQRPNLGVQGARIQSAHTEANTLLKEALNMMSKMGALETEIRESNNVFILKSTRLEGLEKKVETIRNHISQRAAYYASCTD</sequence>
<evidence type="ECO:0000259" key="2">
    <source>
        <dbReference type="Pfam" id="PF23219"/>
    </source>
</evidence>
<keyword evidence="1" id="KW-0175">Coiled coil</keyword>
<reference evidence="4" key="1">
    <citation type="submission" date="2025-08" db="UniProtKB">
        <authorList>
            <consortium name="RefSeq"/>
        </authorList>
    </citation>
    <scope>IDENTIFICATION</scope>
    <source>
        <tissue evidence="4">Liver</tissue>
    </source>
</reference>
<feature type="coiled-coil region" evidence="1">
    <location>
        <begin position="314"/>
        <end position="376"/>
    </location>
</feature>
<evidence type="ECO:0000256" key="1">
    <source>
        <dbReference type="SAM" id="Coils"/>
    </source>
</evidence>
<dbReference type="InterPro" id="IPR056558">
    <property type="entry name" value="LAMB1-4_helical"/>
</dbReference>
<evidence type="ECO:0000313" key="4">
    <source>
        <dbReference type="RefSeq" id="XP_007441788.2"/>
    </source>
</evidence>
<organism evidence="3 4">
    <name type="scientific">Python bivittatus</name>
    <name type="common">Burmese python</name>
    <name type="synonym">Python molurus bivittatus</name>
    <dbReference type="NCBI Taxonomy" id="176946"/>
    <lineage>
        <taxon>Eukaryota</taxon>
        <taxon>Metazoa</taxon>
        <taxon>Chordata</taxon>
        <taxon>Craniata</taxon>
        <taxon>Vertebrata</taxon>
        <taxon>Euteleostomi</taxon>
        <taxon>Lepidosauria</taxon>
        <taxon>Squamata</taxon>
        <taxon>Bifurcata</taxon>
        <taxon>Unidentata</taxon>
        <taxon>Episquamata</taxon>
        <taxon>Toxicofera</taxon>
        <taxon>Serpentes</taxon>
        <taxon>Henophidia</taxon>
        <taxon>Pythonidae</taxon>
        <taxon>Python</taxon>
    </lineage>
</organism>
<dbReference type="OrthoDB" id="8545473at2759"/>
<feature type="domain" description="LAMB1/2/3/4 helical" evidence="2">
    <location>
        <begin position="115"/>
        <end position="228"/>
    </location>
</feature>
<evidence type="ECO:0000313" key="3">
    <source>
        <dbReference type="Proteomes" id="UP000695026"/>
    </source>
</evidence>
<keyword evidence="3" id="KW-1185">Reference proteome</keyword>
<protein>
    <submittedName>
        <fullName evidence="4">Laminin subunit beta-3-like</fullName>
    </submittedName>
</protein>
<feature type="coiled-coil region" evidence="1">
    <location>
        <begin position="117"/>
        <end position="158"/>
    </location>
</feature>
<name>A0A9F2RC93_PYTBI</name>
<dbReference type="RefSeq" id="XP_007441788.2">
    <property type="nucleotide sequence ID" value="XM_007441726.2"/>
</dbReference>
<feature type="coiled-coil region" evidence="1">
    <location>
        <begin position="237"/>
        <end position="285"/>
    </location>
</feature>
<proteinExistence type="predicted"/>
<dbReference type="Pfam" id="PF23219">
    <property type="entry name" value="LAMB1"/>
    <property type="match status" value="1"/>
</dbReference>
<dbReference type="GeneID" id="103057230"/>
<dbReference type="AlphaFoldDB" id="A0A9F2RC93"/>
<accession>A0A9F2RC93</accession>
<dbReference type="KEGG" id="pbi:103057230"/>
<dbReference type="Proteomes" id="UP000695026">
    <property type="component" value="Unplaced"/>
</dbReference>
<gene>
    <name evidence="4" type="primary">LOC103057230</name>
</gene>